<reference evidence="4" key="1">
    <citation type="journal article" date="2019" name="Int. J. Syst. Evol. Microbiol.">
        <title>The Global Catalogue of Microorganisms (GCM) 10K type strain sequencing project: providing services to taxonomists for standard genome sequencing and annotation.</title>
        <authorList>
            <consortium name="The Broad Institute Genomics Platform"/>
            <consortium name="The Broad Institute Genome Sequencing Center for Infectious Disease"/>
            <person name="Wu L."/>
            <person name="Ma J."/>
        </authorList>
    </citation>
    <scope>NUCLEOTIDE SEQUENCE [LARGE SCALE GENOMIC DNA]</scope>
    <source>
        <strain evidence="4">CGMCC 1.12477</strain>
    </source>
</reference>
<evidence type="ECO:0000313" key="3">
    <source>
        <dbReference type="EMBL" id="MFD1508166.1"/>
    </source>
</evidence>
<name>A0ABW4EC31_9RHOB</name>
<comment type="caution">
    <text evidence="3">The sequence shown here is derived from an EMBL/GenBank/DDBJ whole genome shotgun (WGS) entry which is preliminary data.</text>
</comment>
<keyword evidence="2" id="KW-0812">Transmembrane</keyword>
<sequence>MATRASNKPKTPDLDESIQIALDAADASMDVTAEFERISSQFSATADSTQRLAKTSRIALASGLGVAVLAVVIMGFVWQRSSSGLERLTATNTELLTILAENVDELGGGIQSVVELGQKIDDANALMVEMQTELDGLTVALAQVEDIQSQLVQLSEGLAQIETVDMTAERTEAQTAALGDRIGTLNGELAMNVSTNLRDALMEQTGEYRKVISDLSEAMTTASPSGLDSSAISELEASIESRLNGLNMRLNQITKSASQAPKPRKQPSPTADVIKFP</sequence>
<organism evidence="3 4">
    <name type="scientific">Lacimonas salitolerans</name>
    <dbReference type="NCBI Taxonomy" id="1323750"/>
    <lineage>
        <taxon>Bacteria</taxon>
        <taxon>Pseudomonadati</taxon>
        <taxon>Pseudomonadota</taxon>
        <taxon>Alphaproteobacteria</taxon>
        <taxon>Rhodobacterales</taxon>
        <taxon>Paracoccaceae</taxon>
        <taxon>Lacimonas</taxon>
    </lineage>
</organism>
<dbReference type="EMBL" id="JBHUDD010000012">
    <property type="protein sequence ID" value="MFD1508166.1"/>
    <property type="molecule type" value="Genomic_DNA"/>
</dbReference>
<proteinExistence type="predicted"/>
<feature type="transmembrane region" description="Helical" evidence="2">
    <location>
        <begin position="58"/>
        <end position="78"/>
    </location>
</feature>
<evidence type="ECO:0000256" key="1">
    <source>
        <dbReference type="SAM" id="MobiDB-lite"/>
    </source>
</evidence>
<accession>A0ABW4EC31</accession>
<evidence type="ECO:0000256" key="2">
    <source>
        <dbReference type="SAM" id="Phobius"/>
    </source>
</evidence>
<keyword evidence="4" id="KW-1185">Reference proteome</keyword>
<protein>
    <submittedName>
        <fullName evidence="3">Uncharacterized protein</fullName>
    </submittedName>
</protein>
<evidence type="ECO:0000313" key="4">
    <source>
        <dbReference type="Proteomes" id="UP001597186"/>
    </source>
</evidence>
<feature type="region of interest" description="Disordered" evidence="1">
    <location>
        <begin position="254"/>
        <end position="277"/>
    </location>
</feature>
<dbReference type="Proteomes" id="UP001597186">
    <property type="component" value="Unassembled WGS sequence"/>
</dbReference>
<keyword evidence="2" id="KW-1133">Transmembrane helix</keyword>
<dbReference type="RefSeq" id="WP_379912523.1">
    <property type="nucleotide sequence ID" value="NZ_JBHUDD010000012.1"/>
</dbReference>
<keyword evidence="2" id="KW-0472">Membrane</keyword>
<gene>
    <name evidence="3" type="ORF">ACFTOW_01910</name>
</gene>